<keyword evidence="3" id="KW-1185">Reference proteome</keyword>
<evidence type="ECO:0000313" key="2">
    <source>
        <dbReference type="EMBL" id="OQD87942.1"/>
    </source>
</evidence>
<accession>A0A1V6QG01</accession>
<organism evidence="2 3">
    <name type="scientific">Penicillium solitum</name>
    <dbReference type="NCBI Taxonomy" id="60172"/>
    <lineage>
        <taxon>Eukaryota</taxon>
        <taxon>Fungi</taxon>
        <taxon>Dikarya</taxon>
        <taxon>Ascomycota</taxon>
        <taxon>Pezizomycotina</taxon>
        <taxon>Eurotiomycetes</taxon>
        <taxon>Eurotiomycetidae</taxon>
        <taxon>Eurotiales</taxon>
        <taxon>Aspergillaceae</taxon>
        <taxon>Penicillium</taxon>
    </lineage>
</organism>
<proteinExistence type="predicted"/>
<comment type="caution">
    <text evidence="2">The sequence shown here is derived from an EMBL/GenBank/DDBJ whole genome shotgun (WGS) entry which is preliminary data.</text>
</comment>
<dbReference type="STRING" id="60172.A0A1V6QG01"/>
<evidence type="ECO:0000256" key="1">
    <source>
        <dbReference type="SAM" id="MobiDB-lite"/>
    </source>
</evidence>
<protein>
    <submittedName>
        <fullName evidence="2">Uncharacterized protein</fullName>
    </submittedName>
</protein>
<feature type="compositionally biased region" description="Polar residues" evidence="1">
    <location>
        <begin position="1"/>
        <end position="14"/>
    </location>
</feature>
<sequence length="52" mass="5624">MSRTSADSGSSPTDQAPREEDDTQGCVLEEDLLSQWNGREGNEIVATEKVAL</sequence>
<dbReference type="AlphaFoldDB" id="A0A1V6QG01"/>
<gene>
    <name evidence="2" type="ORF">PENSOL_c075G07764</name>
</gene>
<evidence type="ECO:0000313" key="3">
    <source>
        <dbReference type="Proteomes" id="UP000191612"/>
    </source>
</evidence>
<feature type="region of interest" description="Disordered" evidence="1">
    <location>
        <begin position="1"/>
        <end position="26"/>
    </location>
</feature>
<reference evidence="3" key="1">
    <citation type="journal article" date="2017" name="Nat. Microbiol.">
        <title>Global analysis of biosynthetic gene clusters reveals vast potential of secondary metabolite production in Penicillium species.</title>
        <authorList>
            <person name="Nielsen J.C."/>
            <person name="Grijseels S."/>
            <person name="Prigent S."/>
            <person name="Ji B."/>
            <person name="Dainat J."/>
            <person name="Nielsen K.F."/>
            <person name="Frisvad J.C."/>
            <person name="Workman M."/>
            <person name="Nielsen J."/>
        </authorList>
    </citation>
    <scope>NUCLEOTIDE SEQUENCE [LARGE SCALE GENOMIC DNA]</scope>
    <source>
        <strain evidence="3">IBT 29525</strain>
    </source>
</reference>
<dbReference type="EMBL" id="MDYO01000075">
    <property type="protein sequence ID" value="OQD87942.1"/>
    <property type="molecule type" value="Genomic_DNA"/>
</dbReference>
<dbReference type="Proteomes" id="UP000191612">
    <property type="component" value="Unassembled WGS sequence"/>
</dbReference>
<name>A0A1V6QG01_9EURO</name>